<accession>A0A0C2SM16</accession>
<evidence type="ECO:0000313" key="2">
    <source>
        <dbReference type="Proteomes" id="UP000054549"/>
    </source>
</evidence>
<evidence type="ECO:0000313" key="1">
    <source>
        <dbReference type="EMBL" id="KIL64245.1"/>
    </source>
</evidence>
<dbReference type="AlphaFoldDB" id="A0A0C2SM16"/>
<dbReference type="Proteomes" id="UP000054549">
    <property type="component" value="Unassembled WGS sequence"/>
</dbReference>
<dbReference type="HOGENOM" id="CLU_2885308_0_0_1"/>
<keyword evidence="2" id="KW-1185">Reference proteome</keyword>
<proteinExistence type="predicted"/>
<sequence>MVGPTEEEPTPPLVQVQNDVAVRAELTKLLLATTNAHEYALTIVCACNLTSCGFPHKFCLNQR</sequence>
<dbReference type="InParanoid" id="A0A0C2SM16"/>
<name>A0A0C2SM16_AMAMK</name>
<protein>
    <submittedName>
        <fullName evidence="1">Uncharacterized protein</fullName>
    </submittedName>
</protein>
<reference evidence="1 2" key="1">
    <citation type="submission" date="2014-04" db="EMBL/GenBank/DDBJ databases">
        <title>Evolutionary Origins and Diversification of the Mycorrhizal Mutualists.</title>
        <authorList>
            <consortium name="DOE Joint Genome Institute"/>
            <consortium name="Mycorrhizal Genomics Consortium"/>
            <person name="Kohler A."/>
            <person name="Kuo A."/>
            <person name="Nagy L.G."/>
            <person name="Floudas D."/>
            <person name="Copeland A."/>
            <person name="Barry K.W."/>
            <person name="Cichocki N."/>
            <person name="Veneault-Fourrey C."/>
            <person name="LaButti K."/>
            <person name="Lindquist E.A."/>
            <person name="Lipzen A."/>
            <person name="Lundell T."/>
            <person name="Morin E."/>
            <person name="Murat C."/>
            <person name="Riley R."/>
            <person name="Ohm R."/>
            <person name="Sun H."/>
            <person name="Tunlid A."/>
            <person name="Henrissat B."/>
            <person name="Grigoriev I.V."/>
            <person name="Hibbett D.S."/>
            <person name="Martin F."/>
        </authorList>
    </citation>
    <scope>NUCLEOTIDE SEQUENCE [LARGE SCALE GENOMIC DNA]</scope>
    <source>
        <strain evidence="1 2">Koide BX008</strain>
    </source>
</reference>
<organism evidence="1 2">
    <name type="scientific">Amanita muscaria (strain Koide BX008)</name>
    <dbReference type="NCBI Taxonomy" id="946122"/>
    <lineage>
        <taxon>Eukaryota</taxon>
        <taxon>Fungi</taxon>
        <taxon>Dikarya</taxon>
        <taxon>Basidiomycota</taxon>
        <taxon>Agaricomycotina</taxon>
        <taxon>Agaricomycetes</taxon>
        <taxon>Agaricomycetidae</taxon>
        <taxon>Agaricales</taxon>
        <taxon>Pluteineae</taxon>
        <taxon>Amanitaceae</taxon>
        <taxon>Amanita</taxon>
    </lineage>
</organism>
<gene>
    <name evidence="1" type="ORF">M378DRAFT_630267</name>
</gene>
<dbReference type="EMBL" id="KN818251">
    <property type="protein sequence ID" value="KIL64245.1"/>
    <property type="molecule type" value="Genomic_DNA"/>
</dbReference>